<dbReference type="RefSeq" id="WP_125686940.1">
    <property type="nucleotide sequence ID" value="NZ_JBHSSI010000065.1"/>
</dbReference>
<proteinExistence type="predicted"/>
<reference evidence="2" key="1">
    <citation type="journal article" date="2019" name="Int. J. Syst. Evol. Microbiol.">
        <title>The Global Catalogue of Microorganisms (GCM) 10K type strain sequencing project: providing services to taxonomists for standard genome sequencing and annotation.</title>
        <authorList>
            <consortium name="The Broad Institute Genomics Platform"/>
            <consortium name="The Broad Institute Genome Sequencing Center for Infectious Disease"/>
            <person name="Wu L."/>
            <person name="Ma J."/>
        </authorList>
    </citation>
    <scope>NUCLEOTIDE SEQUENCE [LARGE SCALE GENOMIC DNA]</scope>
    <source>
        <strain evidence="2">CCM 8908</strain>
    </source>
</reference>
<accession>A0ABW1TK47</accession>
<sequence>MSELTATELRDVLQQTAAYRNARAILNGEWAARAEENPLFQAPMTIADLRFARDLQAVGVKQGPNFTDYATVQQWIVANRESLTVDDLVWLRKDFD</sequence>
<evidence type="ECO:0000313" key="1">
    <source>
        <dbReference type="EMBL" id="MFC6261454.1"/>
    </source>
</evidence>
<dbReference type="Proteomes" id="UP001596283">
    <property type="component" value="Unassembled WGS sequence"/>
</dbReference>
<protein>
    <submittedName>
        <fullName evidence="1">Uncharacterized protein</fullName>
    </submittedName>
</protein>
<name>A0ABW1TK47_9LACO</name>
<comment type="caution">
    <text evidence="1">The sequence shown here is derived from an EMBL/GenBank/DDBJ whole genome shotgun (WGS) entry which is preliminary data.</text>
</comment>
<evidence type="ECO:0000313" key="2">
    <source>
        <dbReference type="Proteomes" id="UP001596283"/>
    </source>
</evidence>
<dbReference type="EMBL" id="JBHSSI010000065">
    <property type="protein sequence ID" value="MFC6261454.1"/>
    <property type="molecule type" value="Genomic_DNA"/>
</dbReference>
<organism evidence="1 2">
    <name type="scientific">Levilactobacillus fujinensis</name>
    <dbReference type="NCBI Taxonomy" id="2486024"/>
    <lineage>
        <taxon>Bacteria</taxon>
        <taxon>Bacillati</taxon>
        <taxon>Bacillota</taxon>
        <taxon>Bacilli</taxon>
        <taxon>Lactobacillales</taxon>
        <taxon>Lactobacillaceae</taxon>
        <taxon>Levilactobacillus</taxon>
    </lineage>
</organism>
<keyword evidence="2" id="KW-1185">Reference proteome</keyword>
<gene>
    <name evidence="1" type="ORF">ACFP1C_10915</name>
</gene>